<evidence type="ECO:0000256" key="9">
    <source>
        <dbReference type="ARBA" id="ARBA00023306"/>
    </source>
</evidence>
<accession>A0A7S4EB87</accession>
<dbReference type="SUPFAM" id="SSF52540">
    <property type="entry name" value="P-loop containing nucleoside triphosphate hydrolases"/>
    <property type="match status" value="1"/>
</dbReference>
<keyword evidence="6" id="KW-0460">Magnesium</keyword>
<evidence type="ECO:0000256" key="5">
    <source>
        <dbReference type="ARBA" id="ARBA00022741"/>
    </source>
</evidence>
<feature type="domain" description="EngB-type G" evidence="12">
    <location>
        <begin position="142"/>
        <end position="317"/>
    </location>
</feature>
<keyword evidence="11" id="KW-0732">Signal</keyword>
<organism evidence="13">
    <name type="scientific">Pelagomonas calceolata</name>
    <dbReference type="NCBI Taxonomy" id="35677"/>
    <lineage>
        <taxon>Eukaryota</taxon>
        <taxon>Sar</taxon>
        <taxon>Stramenopiles</taxon>
        <taxon>Ochrophyta</taxon>
        <taxon>Pelagophyceae</taxon>
        <taxon>Pelagomonadales</taxon>
        <taxon>Pelagomonadaceae</taxon>
        <taxon>Pelagomonas</taxon>
    </lineage>
</organism>
<dbReference type="GO" id="GO:0005525">
    <property type="term" value="F:GTP binding"/>
    <property type="evidence" value="ECO:0007669"/>
    <property type="project" value="UniProtKB-KW"/>
</dbReference>
<feature type="region of interest" description="Disordered" evidence="10">
    <location>
        <begin position="319"/>
        <end position="355"/>
    </location>
</feature>
<dbReference type="PROSITE" id="PS51706">
    <property type="entry name" value="G_ENGB"/>
    <property type="match status" value="1"/>
</dbReference>
<proteinExistence type="inferred from homology"/>
<dbReference type="InterPro" id="IPR019987">
    <property type="entry name" value="GTP-bd_ribosome_bio_YsxC"/>
</dbReference>
<dbReference type="InterPro" id="IPR006073">
    <property type="entry name" value="GTP-bd"/>
</dbReference>
<keyword evidence="4" id="KW-0479">Metal-binding</keyword>
<feature type="chain" id="PRO_5035593686" description="EngB-type G domain-containing protein" evidence="11">
    <location>
        <begin position="24"/>
        <end position="355"/>
    </location>
</feature>
<keyword evidence="8" id="KW-0717">Septation</keyword>
<dbReference type="Gene3D" id="3.40.50.300">
    <property type="entry name" value="P-loop containing nucleotide triphosphate hydrolases"/>
    <property type="match status" value="1"/>
</dbReference>
<protein>
    <recommendedName>
        <fullName evidence="12">EngB-type G domain-containing protein</fullName>
    </recommendedName>
</protein>
<feature type="compositionally biased region" description="Acidic residues" evidence="10">
    <location>
        <begin position="319"/>
        <end position="338"/>
    </location>
</feature>
<dbReference type="OrthoDB" id="391988at2759"/>
<dbReference type="Proteomes" id="UP000789595">
    <property type="component" value="Unassembled WGS sequence"/>
</dbReference>
<keyword evidence="3" id="KW-0132">Cell division</keyword>
<dbReference type="InterPro" id="IPR027417">
    <property type="entry name" value="P-loop_NTPase"/>
</dbReference>
<dbReference type="EMBL" id="CAKKNE010000004">
    <property type="protein sequence ID" value="CAH0375166.1"/>
    <property type="molecule type" value="Genomic_DNA"/>
</dbReference>
<dbReference type="PANTHER" id="PTHR11649">
    <property type="entry name" value="MSS1/TRME-RELATED GTP-BINDING PROTEIN"/>
    <property type="match status" value="1"/>
</dbReference>
<evidence type="ECO:0000313" key="15">
    <source>
        <dbReference type="Proteomes" id="UP000789595"/>
    </source>
</evidence>
<evidence type="ECO:0000313" key="13">
    <source>
        <dbReference type="EMBL" id="CAE0701673.1"/>
    </source>
</evidence>
<keyword evidence="15" id="KW-1185">Reference proteome</keyword>
<name>A0A7S4EB87_9STRA</name>
<gene>
    <name evidence="13" type="ORF">PCAL00307_LOCUS17109</name>
    <name evidence="14" type="ORF">PECAL_4P24890</name>
</gene>
<evidence type="ECO:0000256" key="6">
    <source>
        <dbReference type="ARBA" id="ARBA00022842"/>
    </source>
</evidence>
<dbReference type="HAMAP" id="MF_00321">
    <property type="entry name" value="GTPase_EngB"/>
    <property type="match status" value="1"/>
</dbReference>
<dbReference type="EMBL" id="HBIW01019922">
    <property type="protein sequence ID" value="CAE0701673.1"/>
    <property type="molecule type" value="Transcribed_RNA"/>
</dbReference>
<evidence type="ECO:0000259" key="12">
    <source>
        <dbReference type="PROSITE" id="PS51706"/>
    </source>
</evidence>
<evidence type="ECO:0000256" key="11">
    <source>
        <dbReference type="SAM" id="SignalP"/>
    </source>
</evidence>
<dbReference type="GO" id="GO:0005829">
    <property type="term" value="C:cytosol"/>
    <property type="evidence" value="ECO:0007669"/>
    <property type="project" value="TreeGrafter"/>
</dbReference>
<dbReference type="Pfam" id="PF01926">
    <property type="entry name" value="MMR_HSR1"/>
    <property type="match status" value="1"/>
</dbReference>
<evidence type="ECO:0000256" key="10">
    <source>
        <dbReference type="SAM" id="MobiDB-lite"/>
    </source>
</evidence>
<dbReference type="CDD" id="cd01876">
    <property type="entry name" value="YihA_EngB"/>
    <property type="match status" value="1"/>
</dbReference>
<evidence type="ECO:0000256" key="1">
    <source>
        <dbReference type="ARBA" id="ARBA00001946"/>
    </source>
</evidence>
<dbReference type="NCBIfam" id="TIGR03598">
    <property type="entry name" value="GTPase_YsxC"/>
    <property type="match status" value="1"/>
</dbReference>
<feature type="compositionally biased region" description="Basic and acidic residues" evidence="10">
    <location>
        <begin position="48"/>
        <end position="57"/>
    </location>
</feature>
<evidence type="ECO:0000256" key="3">
    <source>
        <dbReference type="ARBA" id="ARBA00022618"/>
    </source>
</evidence>
<comment type="cofactor">
    <cofactor evidence="1">
        <name>Mg(2+)</name>
        <dbReference type="ChEBI" id="CHEBI:18420"/>
    </cofactor>
</comment>
<keyword evidence="9" id="KW-0131">Cell cycle</keyword>
<evidence type="ECO:0000313" key="14">
    <source>
        <dbReference type="EMBL" id="CAH0375166.1"/>
    </source>
</evidence>
<evidence type="ECO:0000256" key="2">
    <source>
        <dbReference type="ARBA" id="ARBA00009638"/>
    </source>
</evidence>
<feature type="signal peptide" evidence="11">
    <location>
        <begin position="1"/>
        <end position="23"/>
    </location>
</feature>
<feature type="region of interest" description="Disordered" evidence="10">
    <location>
        <begin position="48"/>
        <end position="123"/>
    </location>
</feature>
<evidence type="ECO:0000256" key="4">
    <source>
        <dbReference type="ARBA" id="ARBA00022723"/>
    </source>
</evidence>
<comment type="similarity">
    <text evidence="2">Belongs to the TRAFAC class TrmE-Era-EngA-EngB-Septin-like GTPase superfamily. EngB GTPase family.</text>
</comment>
<dbReference type="GO" id="GO:0051301">
    <property type="term" value="P:cell division"/>
    <property type="evidence" value="ECO:0007669"/>
    <property type="project" value="UniProtKB-KW"/>
</dbReference>
<keyword evidence="7" id="KW-0342">GTP-binding</keyword>
<sequence>MRLHVWALIAIAAAFTPPQPQKAQHTVCFGGRPKNKAAKAARKRLDEAAKEEAKAAKTYEALQKKRRESKARRTERLRGRDTRGGTPDVVEITEKKARRPPPTTPRAEPTKGQAKRPIQSNRQLEASFLGSYTTPDEMPRDPLPEIAFVGRSNVGKSSMLNALVGARKGVAVTGRTPGRTRLLNLFEIEDSGGGRARVVDLPGYGFAKIADAQQADISRFLEAYLDGRRQLRGIVFLVDCRRDPNPEDMEIIQVLRSKNLPVVLVATKIDKLKSSAEFANSLNALEDFYATEPLFFSSTTRQGRPELWARVNELLFSESEEEEEEVEWVIDEPEEELSDASSDPVPLSDDDLLVF</sequence>
<reference evidence="14" key="2">
    <citation type="submission" date="2021-11" db="EMBL/GenBank/DDBJ databases">
        <authorList>
            <consortium name="Genoscope - CEA"/>
            <person name="William W."/>
        </authorList>
    </citation>
    <scope>NUCLEOTIDE SEQUENCE</scope>
</reference>
<evidence type="ECO:0000256" key="7">
    <source>
        <dbReference type="ARBA" id="ARBA00023134"/>
    </source>
</evidence>
<dbReference type="InterPro" id="IPR030393">
    <property type="entry name" value="G_ENGB_dom"/>
</dbReference>
<dbReference type="GO" id="GO:0046872">
    <property type="term" value="F:metal ion binding"/>
    <property type="evidence" value="ECO:0007669"/>
    <property type="project" value="UniProtKB-KW"/>
</dbReference>
<reference evidence="13" key="1">
    <citation type="submission" date="2021-01" db="EMBL/GenBank/DDBJ databases">
        <authorList>
            <person name="Corre E."/>
            <person name="Pelletier E."/>
            <person name="Niang G."/>
            <person name="Scheremetjew M."/>
            <person name="Finn R."/>
            <person name="Kale V."/>
            <person name="Holt S."/>
            <person name="Cochrane G."/>
            <person name="Meng A."/>
            <person name="Brown T."/>
            <person name="Cohen L."/>
        </authorList>
    </citation>
    <scope>NUCLEOTIDE SEQUENCE</scope>
    <source>
        <strain evidence="13">CCMP1756</strain>
    </source>
</reference>
<dbReference type="AlphaFoldDB" id="A0A7S4EB87"/>
<dbReference type="PANTHER" id="PTHR11649:SF13">
    <property type="entry name" value="ENGB-TYPE G DOMAIN-CONTAINING PROTEIN"/>
    <property type="match status" value="1"/>
</dbReference>
<evidence type="ECO:0000256" key="8">
    <source>
        <dbReference type="ARBA" id="ARBA00023210"/>
    </source>
</evidence>
<keyword evidence="5" id="KW-0547">Nucleotide-binding</keyword>
<feature type="compositionally biased region" description="Basic and acidic residues" evidence="10">
    <location>
        <begin position="71"/>
        <end position="83"/>
    </location>
</feature>